<evidence type="ECO:0000313" key="5">
    <source>
        <dbReference type="Proteomes" id="UP000316714"/>
    </source>
</evidence>
<dbReference type="RefSeq" id="WP_197531538.1">
    <property type="nucleotide sequence ID" value="NZ_SIHJ01000002.1"/>
</dbReference>
<dbReference type="Pfam" id="PF00685">
    <property type="entry name" value="Sulfotransfer_1"/>
    <property type="match status" value="1"/>
</dbReference>
<dbReference type="EMBL" id="SIHJ01000002">
    <property type="protein sequence ID" value="TWT33783.1"/>
    <property type="molecule type" value="Genomic_DNA"/>
</dbReference>
<protein>
    <submittedName>
        <fullName evidence="4">Sulfotransferase domain protein</fullName>
    </submittedName>
</protein>
<dbReference type="InterPro" id="IPR027417">
    <property type="entry name" value="P-loop_NTPase"/>
</dbReference>
<dbReference type="Gene3D" id="3.40.50.300">
    <property type="entry name" value="P-loop containing nucleotide triphosphate hydrolases"/>
    <property type="match status" value="1"/>
</dbReference>
<feature type="domain" description="Sulfotransferase" evidence="3">
    <location>
        <begin position="8"/>
        <end position="189"/>
    </location>
</feature>
<dbReference type="SUPFAM" id="SSF52540">
    <property type="entry name" value="P-loop containing nucleoside triphosphate hydrolases"/>
    <property type="match status" value="1"/>
</dbReference>
<dbReference type="GO" id="GO:0008146">
    <property type="term" value="F:sulfotransferase activity"/>
    <property type="evidence" value="ECO:0007669"/>
    <property type="project" value="InterPro"/>
</dbReference>
<dbReference type="Proteomes" id="UP000316714">
    <property type="component" value="Unassembled WGS sequence"/>
</dbReference>
<evidence type="ECO:0000313" key="4">
    <source>
        <dbReference type="EMBL" id="TWT33783.1"/>
    </source>
</evidence>
<evidence type="ECO:0000256" key="2">
    <source>
        <dbReference type="ARBA" id="ARBA00023180"/>
    </source>
</evidence>
<keyword evidence="5" id="KW-1185">Reference proteome</keyword>
<keyword evidence="2" id="KW-0325">Glycoprotein</keyword>
<evidence type="ECO:0000259" key="3">
    <source>
        <dbReference type="Pfam" id="PF00685"/>
    </source>
</evidence>
<gene>
    <name evidence="4" type="ORF">KOR34_36170</name>
</gene>
<dbReference type="InterPro" id="IPR037359">
    <property type="entry name" value="NST/OST"/>
</dbReference>
<name>A0A5C5V742_9BACT</name>
<dbReference type="PANTHER" id="PTHR10605">
    <property type="entry name" value="HEPARAN SULFATE SULFOTRANSFERASE"/>
    <property type="match status" value="1"/>
</dbReference>
<accession>A0A5C5V742</accession>
<dbReference type="PANTHER" id="PTHR10605:SF56">
    <property type="entry name" value="BIFUNCTIONAL HEPARAN SULFATE N-DEACETYLASE_N-SULFOTRANSFERASE"/>
    <property type="match status" value="1"/>
</dbReference>
<evidence type="ECO:0000256" key="1">
    <source>
        <dbReference type="ARBA" id="ARBA00022679"/>
    </source>
</evidence>
<proteinExistence type="predicted"/>
<reference evidence="4 5" key="1">
    <citation type="submission" date="2019-02" db="EMBL/GenBank/DDBJ databases">
        <title>Deep-cultivation of Planctomycetes and their phenomic and genomic characterization uncovers novel biology.</title>
        <authorList>
            <person name="Wiegand S."/>
            <person name="Jogler M."/>
            <person name="Boedeker C."/>
            <person name="Pinto D."/>
            <person name="Vollmers J."/>
            <person name="Rivas-Marin E."/>
            <person name="Kohn T."/>
            <person name="Peeters S.H."/>
            <person name="Heuer A."/>
            <person name="Rast P."/>
            <person name="Oberbeckmann S."/>
            <person name="Bunk B."/>
            <person name="Jeske O."/>
            <person name="Meyerdierks A."/>
            <person name="Storesund J.E."/>
            <person name="Kallscheuer N."/>
            <person name="Luecker S."/>
            <person name="Lage O.M."/>
            <person name="Pohl T."/>
            <person name="Merkel B.J."/>
            <person name="Hornburger P."/>
            <person name="Mueller R.-W."/>
            <person name="Bruemmer F."/>
            <person name="Labrenz M."/>
            <person name="Spormann A.M."/>
            <person name="Op Den Camp H."/>
            <person name="Overmann J."/>
            <person name="Amann R."/>
            <person name="Jetten M.S.M."/>
            <person name="Mascher T."/>
            <person name="Medema M.H."/>
            <person name="Devos D.P."/>
            <person name="Kaster A.-K."/>
            <person name="Ovreas L."/>
            <person name="Rohde M."/>
            <person name="Galperin M.Y."/>
            <person name="Jogler C."/>
        </authorList>
    </citation>
    <scope>NUCLEOTIDE SEQUENCE [LARGE SCALE GENOMIC DNA]</scope>
    <source>
        <strain evidence="4 5">KOR34</strain>
    </source>
</reference>
<organism evidence="4 5">
    <name type="scientific">Posidoniimonas corsicana</name>
    <dbReference type="NCBI Taxonomy" id="1938618"/>
    <lineage>
        <taxon>Bacteria</taxon>
        <taxon>Pseudomonadati</taxon>
        <taxon>Planctomycetota</taxon>
        <taxon>Planctomycetia</taxon>
        <taxon>Pirellulales</taxon>
        <taxon>Lacipirellulaceae</taxon>
        <taxon>Posidoniimonas</taxon>
    </lineage>
</organism>
<dbReference type="AlphaFoldDB" id="A0A5C5V742"/>
<comment type="caution">
    <text evidence="4">The sequence shown here is derived from an EMBL/GenBank/DDBJ whole genome shotgun (WGS) entry which is preliminary data.</text>
</comment>
<keyword evidence="1 4" id="KW-0808">Transferase</keyword>
<sequence>MQPTFLGIGVQRAATTWLHNRLAEHPEIFVPAEKEIQFFNLEDHQSKGLAWYLSHFHSADRESAVGEITPTYLHEADPREVADMFPGLKLIVVLRDPVDRAFSAFTLVSHRFPGKSFGDVCHRPYFFGHSLYADKLRLWADVFGWDNLCVQLYEDIQDRPRDALRKFFQFLGVDADFQPSGVEEHINRIIYPGLQSRLDTLRLGWAKEIVKRTPIGDWIRQRHIRSIGGAGRQIRHRLVANFLGDIEETEKLINRDLSSWKS</sequence>
<dbReference type="InterPro" id="IPR000863">
    <property type="entry name" value="Sulfotransferase_dom"/>
</dbReference>